<organism evidence="4 5">
    <name type="scientific">Tepidimonas fonticaldi</name>
    <dbReference type="NCBI Taxonomy" id="1101373"/>
    <lineage>
        <taxon>Bacteria</taxon>
        <taxon>Pseudomonadati</taxon>
        <taxon>Pseudomonadota</taxon>
        <taxon>Betaproteobacteria</taxon>
        <taxon>Burkholderiales</taxon>
        <taxon>Tepidimonas</taxon>
    </lineage>
</organism>
<feature type="domain" description="WYL" evidence="1">
    <location>
        <begin position="122"/>
        <end position="188"/>
    </location>
</feature>
<dbReference type="InterPro" id="IPR016634">
    <property type="entry name" value="CapW-like"/>
</dbReference>
<dbReference type="RefSeq" id="WP_143969660.1">
    <property type="nucleotide sequence ID" value="NZ_VJOO01000032.1"/>
</dbReference>
<gene>
    <name evidence="4" type="ORF">Tfont_02433</name>
</gene>
<evidence type="ECO:0000259" key="3">
    <source>
        <dbReference type="Pfam" id="PF26109"/>
    </source>
</evidence>
<name>A0A554XGQ6_9BURK</name>
<dbReference type="PIRSF" id="PIRSF015558">
    <property type="entry name" value="Txn_reg_DeoR_prd"/>
    <property type="match status" value="1"/>
</dbReference>
<reference evidence="4 5" key="1">
    <citation type="submission" date="2019-07" db="EMBL/GenBank/DDBJ databases">
        <title>Tepidimonas fonticaldi AT-A2 draft genome.</title>
        <authorList>
            <person name="Da Costa M.S."/>
            <person name="Froufe H.J.C."/>
            <person name="Egas C."/>
            <person name="Albuquerque L."/>
        </authorList>
    </citation>
    <scope>NUCLEOTIDE SEQUENCE [LARGE SCALE GENOMIC DNA]</scope>
    <source>
        <strain evidence="4 5">AT-A2</strain>
    </source>
</reference>
<evidence type="ECO:0000313" key="5">
    <source>
        <dbReference type="Proteomes" id="UP000316388"/>
    </source>
</evidence>
<evidence type="ECO:0000313" key="4">
    <source>
        <dbReference type="EMBL" id="TSE35015.1"/>
    </source>
</evidence>
<protein>
    <submittedName>
        <fullName evidence="4">WYL domain protein</fullName>
    </submittedName>
</protein>
<dbReference type="Pfam" id="PF26109">
    <property type="entry name" value="WHD_BrxR"/>
    <property type="match status" value="1"/>
</dbReference>
<dbReference type="Pfam" id="PF13280">
    <property type="entry name" value="WYL"/>
    <property type="match status" value="1"/>
</dbReference>
<dbReference type="AlphaFoldDB" id="A0A554XGQ6"/>
<dbReference type="PROSITE" id="PS52050">
    <property type="entry name" value="WYL"/>
    <property type="match status" value="1"/>
</dbReference>
<proteinExistence type="predicted"/>
<evidence type="ECO:0000259" key="1">
    <source>
        <dbReference type="Pfam" id="PF13280"/>
    </source>
</evidence>
<evidence type="ECO:0000259" key="2">
    <source>
        <dbReference type="Pfam" id="PF26107"/>
    </source>
</evidence>
<dbReference type="InterPro" id="IPR059019">
    <property type="entry name" value="WHD_CapW"/>
</dbReference>
<comment type="caution">
    <text evidence="4">The sequence shown here is derived from an EMBL/GenBank/DDBJ whole genome shotgun (WGS) entry which is preliminary data.</text>
</comment>
<sequence length="298" mass="33630">MSSDRLPEMTQAQRDRLAFVELRLRFVGEIRRQDLVTRFGIQAAAATRDIAQYKELAPGNMEYDTKGKVYVRAAWFRPLFDFPAERILTWLSQGYGDGEPIRWKGVVAQEGTSLPGKIDLDLLSVLTRAIHQGAAVEVAYRALSSGLTTREIVPFALADSGLRWHVRAFDRRSGEFRDFVLGRLDAARILPGPVADHEKPDQDIQWNRITELELVPHPANVQHPDTIEAEYGMDGGVLKVRTRAAMAGYLLRRWNVDCTEDHSLKGGEYHLWLRNRQALYGVTNLVLAPGYDTTSKEG</sequence>
<dbReference type="Proteomes" id="UP000316388">
    <property type="component" value="Unassembled WGS sequence"/>
</dbReference>
<feature type="domain" description="DNA-binding transcriptional repressor CapW winged helix-turn-helix" evidence="3">
    <location>
        <begin position="13"/>
        <end position="92"/>
    </location>
</feature>
<dbReference type="InterPro" id="IPR059020">
    <property type="entry name" value="CapW_CTD"/>
</dbReference>
<dbReference type="EMBL" id="VJOO01000032">
    <property type="protein sequence ID" value="TSE35015.1"/>
    <property type="molecule type" value="Genomic_DNA"/>
</dbReference>
<accession>A0A554XGQ6</accession>
<dbReference type="Pfam" id="PF26107">
    <property type="entry name" value="BrxR_CTD"/>
    <property type="match status" value="1"/>
</dbReference>
<feature type="domain" description="DNA-binding transcriptional repressor CapW C-terminal dimerisation" evidence="2">
    <location>
        <begin position="210"/>
        <end position="278"/>
    </location>
</feature>
<dbReference type="InterPro" id="IPR026881">
    <property type="entry name" value="WYL_dom"/>
</dbReference>